<keyword evidence="2" id="KW-1185">Reference proteome</keyword>
<dbReference type="EMBL" id="JALNTZ010000002">
    <property type="protein sequence ID" value="KAJ3660591.1"/>
    <property type="molecule type" value="Genomic_DNA"/>
</dbReference>
<sequence>MADWKLTSDVRIHRCPSSLEIIVTIHTTILRLFVTRIRAPDSADTTPQKSPIKVVAKTSTIVKSTIRNSTSAWRFEFERRLFFLLDFEEICGGHNGSRGDNGAGAARKNGWSVLRIFCTRVVALWSGFGE</sequence>
<proteinExistence type="predicted"/>
<comment type="caution">
    <text evidence="1">The sequence shown here is derived from an EMBL/GenBank/DDBJ whole genome shotgun (WGS) entry which is preliminary data.</text>
</comment>
<evidence type="ECO:0000313" key="1">
    <source>
        <dbReference type="EMBL" id="KAJ3660591.1"/>
    </source>
</evidence>
<dbReference type="Proteomes" id="UP001168821">
    <property type="component" value="Unassembled WGS sequence"/>
</dbReference>
<evidence type="ECO:0000313" key="2">
    <source>
        <dbReference type="Proteomes" id="UP001168821"/>
    </source>
</evidence>
<dbReference type="AlphaFoldDB" id="A0AA38ML97"/>
<accession>A0AA38ML97</accession>
<protein>
    <submittedName>
        <fullName evidence="1">Uncharacterized protein</fullName>
    </submittedName>
</protein>
<reference evidence="1" key="1">
    <citation type="journal article" date="2023" name="G3 (Bethesda)">
        <title>Whole genome assemblies of Zophobas morio and Tenebrio molitor.</title>
        <authorList>
            <person name="Kaur S."/>
            <person name="Stinson S.A."/>
            <person name="diCenzo G.C."/>
        </authorList>
    </citation>
    <scope>NUCLEOTIDE SEQUENCE</scope>
    <source>
        <strain evidence="1">QUZm001</strain>
    </source>
</reference>
<organism evidence="1 2">
    <name type="scientific">Zophobas morio</name>
    <dbReference type="NCBI Taxonomy" id="2755281"/>
    <lineage>
        <taxon>Eukaryota</taxon>
        <taxon>Metazoa</taxon>
        <taxon>Ecdysozoa</taxon>
        <taxon>Arthropoda</taxon>
        <taxon>Hexapoda</taxon>
        <taxon>Insecta</taxon>
        <taxon>Pterygota</taxon>
        <taxon>Neoptera</taxon>
        <taxon>Endopterygota</taxon>
        <taxon>Coleoptera</taxon>
        <taxon>Polyphaga</taxon>
        <taxon>Cucujiformia</taxon>
        <taxon>Tenebrionidae</taxon>
        <taxon>Zophobas</taxon>
    </lineage>
</organism>
<name>A0AA38ML97_9CUCU</name>
<gene>
    <name evidence="1" type="ORF">Zmor_005032</name>
</gene>